<dbReference type="RefSeq" id="WP_096255133.1">
    <property type="nucleotide sequence ID" value="NZ_BMKX01000001.1"/>
</dbReference>
<dbReference type="EMBL" id="BMKX01000001">
    <property type="protein sequence ID" value="GGJ51805.1"/>
    <property type="molecule type" value="Genomic_DNA"/>
</dbReference>
<dbReference type="Gene3D" id="3.30.565.10">
    <property type="entry name" value="Histidine kinase-like ATPase, C-terminal domain"/>
    <property type="match status" value="1"/>
</dbReference>
<dbReference type="Pfam" id="PF23539">
    <property type="entry name" value="DUF7134"/>
    <property type="match status" value="1"/>
</dbReference>
<dbReference type="Pfam" id="PF02518">
    <property type="entry name" value="HATPase_c"/>
    <property type="match status" value="1"/>
</dbReference>
<evidence type="ECO:0000256" key="4">
    <source>
        <dbReference type="ARBA" id="ARBA00022679"/>
    </source>
</evidence>
<evidence type="ECO:0000256" key="3">
    <source>
        <dbReference type="ARBA" id="ARBA00022553"/>
    </source>
</evidence>
<dbReference type="EC" id="2.7.13.3" evidence="2"/>
<name>A0ABQ2DCB8_9MICC</name>
<keyword evidence="8" id="KW-0902">Two-component regulatory system</keyword>
<comment type="caution">
    <text evidence="13">The sequence shown here is derived from an EMBL/GenBank/DDBJ whole genome shotgun (WGS) entry which is preliminary data.</text>
</comment>
<keyword evidence="3" id="KW-0597">Phosphoprotein</keyword>
<dbReference type="InterPro" id="IPR011712">
    <property type="entry name" value="Sig_transdc_His_kin_sub3_dim/P"/>
</dbReference>
<evidence type="ECO:0000259" key="10">
    <source>
        <dbReference type="Pfam" id="PF02518"/>
    </source>
</evidence>
<feature type="transmembrane region" description="Helical" evidence="9">
    <location>
        <begin position="168"/>
        <end position="190"/>
    </location>
</feature>
<keyword evidence="9" id="KW-0472">Membrane</keyword>
<proteinExistence type="predicted"/>
<reference evidence="14" key="1">
    <citation type="journal article" date="2019" name="Int. J. Syst. Evol. Microbiol.">
        <title>The Global Catalogue of Microorganisms (GCM) 10K type strain sequencing project: providing services to taxonomists for standard genome sequencing and annotation.</title>
        <authorList>
            <consortium name="The Broad Institute Genomics Platform"/>
            <consortium name="The Broad Institute Genome Sequencing Center for Infectious Disease"/>
            <person name="Wu L."/>
            <person name="Ma J."/>
        </authorList>
    </citation>
    <scope>NUCLEOTIDE SEQUENCE [LARGE SCALE GENOMIC DNA]</scope>
    <source>
        <strain evidence="14">CGMCC 1.3685</strain>
    </source>
</reference>
<evidence type="ECO:0000256" key="9">
    <source>
        <dbReference type="SAM" id="Phobius"/>
    </source>
</evidence>
<evidence type="ECO:0000256" key="2">
    <source>
        <dbReference type="ARBA" id="ARBA00012438"/>
    </source>
</evidence>
<dbReference type="Pfam" id="PF07730">
    <property type="entry name" value="HisKA_3"/>
    <property type="match status" value="1"/>
</dbReference>
<accession>A0ABQ2DCB8</accession>
<organism evidence="13 14">
    <name type="scientific">Glutamicibacter ardleyensis</name>
    <dbReference type="NCBI Taxonomy" id="225894"/>
    <lineage>
        <taxon>Bacteria</taxon>
        <taxon>Bacillati</taxon>
        <taxon>Actinomycetota</taxon>
        <taxon>Actinomycetes</taxon>
        <taxon>Micrococcales</taxon>
        <taxon>Micrococcaceae</taxon>
        <taxon>Glutamicibacter</taxon>
    </lineage>
</organism>
<dbReference type="InterPro" id="IPR055558">
    <property type="entry name" value="DUF7134"/>
</dbReference>
<keyword evidence="4" id="KW-0808">Transferase</keyword>
<sequence length="429" mass="46699">MSQTSLQEPVVSFDELAAKRMGRVRRYLRTHPRVVVVGTVVIYFFLALPNTVMMAYLPNVPPALYLLLTVAIGLALLWRRKAPLTVLCVIFVLEFVGILLAGQSGGMGGVGMAIVLYSVGTSYSGRRAIPIALLAGCFQLLMMVLMGYPDLTDLTVESDAENIDDAAASGILIGITGGFLIGIYAAAAAIGTNIRNARIHEAELNHWASQVSRLAQVQERNRIAREMHDVVAHSLSVMIALSEGARVVGRRDQERSEQVLKELSGTGRAALSDMRRMLGVLRQSETEELELKPTGGSLDQMLEGFRVAGLPLTFTYTGEPLPEDTTFQLTVFRIIQESLTNSLRYAHNVSDVQVRMERCSSQVRIEIIDDGDATRVPSVGTGQGLRGMRERVALFGGTVNAGPVAQGGWIVKATLQMPEHSNEHLAIKE</sequence>
<feature type="transmembrane region" description="Helical" evidence="9">
    <location>
        <begin position="60"/>
        <end position="77"/>
    </location>
</feature>
<evidence type="ECO:0000313" key="13">
    <source>
        <dbReference type="EMBL" id="GGJ51805.1"/>
    </source>
</evidence>
<evidence type="ECO:0000256" key="8">
    <source>
        <dbReference type="ARBA" id="ARBA00023012"/>
    </source>
</evidence>
<comment type="catalytic activity">
    <reaction evidence="1">
        <text>ATP + protein L-histidine = ADP + protein N-phospho-L-histidine.</text>
        <dbReference type="EC" id="2.7.13.3"/>
    </reaction>
</comment>
<keyword evidence="9" id="KW-1133">Transmembrane helix</keyword>
<evidence type="ECO:0000256" key="7">
    <source>
        <dbReference type="ARBA" id="ARBA00022840"/>
    </source>
</evidence>
<protein>
    <recommendedName>
        <fullName evidence="2">histidine kinase</fullName>
        <ecNumber evidence="2">2.7.13.3</ecNumber>
    </recommendedName>
</protein>
<feature type="transmembrane region" description="Helical" evidence="9">
    <location>
        <begin position="131"/>
        <end position="148"/>
    </location>
</feature>
<evidence type="ECO:0000256" key="5">
    <source>
        <dbReference type="ARBA" id="ARBA00022741"/>
    </source>
</evidence>
<keyword evidence="14" id="KW-1185">Reference proteome</keyword>
<keyword evidence="9" id="KW-0812">Transmembrane</keyword>
<evidence type="ECO:0000256" key="1">
    <source>
        <dbReference type="ARBA" id="ARBA00000085"/>
    </source>
</evidence>
<dbReference type="InterPro" id="IPR050482">
    <property type="entry name" value="Sensor_HK_TwoCompSys"/>
</dbReference>
<dbReference type="Proteomes" id="UP000606115">
    <property type="component" value="Unassembled WGS sequence"/>
</dbReference>
<feature type="domain" description="Histidine kinase/HSP90-like ATPase" evidence="10">
    <location>
        <begin position="330"/>
        <end position="417"/>
    </location>
</feature>
<evidence type="ECO:0000259" key="12">
    <source>
        <dbReference type="Pfam" id="PF23539"/>
    </source>
</evidence>
<evidence type="ECO:0000256" key="6">
    <source>
        <dbReference type="ARBA" id="ARBA00022777"/>
    </source>
</evidence>
<dbReference type="InterPro" id="IPR003594">
    <property type="entry name" value="HATPase_dom"/>
</dbReference>
<feature type="transmembrane region" description="Helical" evidence="9">
    <location>
        <begin position="107"/>
        <end position="124"/>
    </location>
</feature>
<keyword evidence="6 13" id="KW-0418">Kinase</keyword>
<dbReference type="CDD" id="cd16917">
    <property type="entry name" value="HATPase_UhpB-NarQ-NarX-like"/>
    <property type="match status" value="1"/>
</dbReference>
<dbReference type="SUPFAM" id="SSF55874">
    <property type="entry name" value="ATPase domain of HSP90 chaperone/DNA topoisomerase II/histidine kinase"/>
    <property type="match status" value="1"/>
</dbReference>
<dbReference type="GeneID" id="303303190"/>
<evidence type="ECO:0000259" key="11">
    <source>
        <dbReference type="Pfam" id="PF07730"/>
    </source>
</evidence>
<dbReference type="PANTHER" id="PTHR24421">
    <property type="entry name" value="NITRATE/NITRITE SENSOR PROTEIN NARX-RELATED"/>
    <property type="match status" value="1"/>
</dbReference>
<dbReference type="PANTHER" id="PTHR24421:SF10">
    <property type="entry name" value="NITRATE_NITRITE SENSOR PROTEIN NARQ"/>
    <property type="match status" value="1"/>
</dbReference>
<keyword evidence="5" id="KW-0547">Nucleotide-binding</keyword>
<dbReference type="GO" id="GO:0016301">
    <property type="term" value="F:kinase activity"/>
    <property type="evidence" value="ECO:0007669"/>
    <property type="project" value="UniProtKB-KW"/>
</dbReference>
<evidence type="ECO:0000313" key="14">
    <source>
        <dbReference type="Proteomes" id="UP000606115"/>
    </source>
</evidence>
<dbReference type="Gene3D" id="1.20.5.1930">
    <property type="match status" value="1"/>
</dbReference>
<dbReference type="InterPro" id="IPR036890">
    <property type="entry name" value="HATPase_C_sf"/>
</dbReference>
<feature type="domain" description="Signal transduction histidine kinase subgroup 3 dimerisation and phosphoacceptor" evidence="11">
    <location>
        <begin position="219"/>
        <end position="284"/>
    </location>
</feature>
<gene>
    <name evidence="13" type="ORF">GCM10007173_07980</name>
</gene>
<keyword evidence="7" id="KW-0067">ATP-binding</keyword>
<feature type="transmembrane region" description="Helical" evidence="9">
    <location>
        <begin position="84"/>
        <end position="101"/>
    </location>
</feature>
<feature type="transmembrane region" description="Helical" evidence="9">
    <location>
        <begin position="30"/>
        <end position="48"/>
    </location>
</feature>
<feature type="domain" description="DUF7134" evidence="12">
    <location>
        <begin position="25"/>
        <end position="145"/>
    </location>
</feature>